<proteinExistence type="predicted"/>
<sequence>MSLISTRFMGGADYFRSCEFKKYYGDRLIISTNDFAHVIVGDKVESGLGGGVCQVSSTPHNAVVGAGIVPTERDHHNMPVSYVGIGMDATVDYGNIGYKFKNTLGYPIYIECTTDDKKLTFNIYFNSKLTKKTYKLVNSVKTVNRSGKSVCEAKAYKVTYEDGKEVSRDEINSDCYVK</sequence>
<dbReference type="AlphaFoldDB" id="A0A162LC12"/>
<dbReference type="PANTHER" id="PTHR35788:SF1">
    <property type="entry name" value="EXPORTED PROTEIN"/>
    <property type="match status" value="1"/>
</dbReference>
<reference evidence="2 4" key="2">
    <citation type="journal article" date="2016" name="Front. Microbiol.">
        <title>Industrial Acetogenic Biocatalysts: A Comparative Metabolic and Genomic Analysis.</title>
        <authorList>
            <person name="Bengelsdorf F."/>
            <person name="Poehlein A."/>
            <person name="Sonja S."/>
            <person name="Erz C."/>
            <person name="Hummel T."/>
            <person name="Hoffmeister S."/>
            <person name="Daniel R."/>
            <person name="Durre P."/>
        </authorList>
    </citation>
    <scope>NUCLEOTIDE SEQUENCE [LARGE SCALE GENOMIC DNA]</scope>
    <source>
        <strain evidence="2 4">PTA-10522</strain>
    </source>
</reference>
<evidence type="ECO:0000313" key="4">
    <source>
        <dbReference type="Proteomes" id="UP000093694"/>
    </source>
</evidence>
<organism evidence="1 3">
    <name type="scientific">Clostridium coskatii</name>
    <dbReference type="NCBI Taxonomy" id="1705578"/>
    <lineage>
        <taxon>Bacteria</taxon>
        <taxon>Bacillati</taxon>
        <taxon>Bacillota</taxon>
        <taxon>Clostridia</taxon>
        <taxon>Eubacteriales</taxon>
        <taxon>Clostridiaceae</taxon>
        <taxon>Clostridium</taxon>
    </lineage>
</organism>
<gene>
    <name evidence="2" type="ORF">CLCOS_41360</name>
    <name evidence="1" type="ORF">WX73_03592</name>
</gene>
<dbReference type="Proteomes" id="UP000093694">
    <property type="component" value="Unassembled WGS sequence"/>
</dbReference>
<evidence type="ECO:0000313" key="1">
    <source>
        <dbReference type="EMBL" id="OAA94022.1"/>
    </source>
</evidence>
<dbReference type="EMBL" id="LROR01000104">
    <property type="protein sequence ID" value="OBR90159.1"/>
    <property type="molecule type" value="Genomic_DNA"/>
</dbReference>
<keyword evidence="4" id="KW-1185">Reference proteome</keyword>
<dbReference type="InterPro" id="IPR052913">
    <property type="entry name" value="Glycopeptide_resist_protein"/>
</dbReference>
<name>A0A162LC12_9CLOT</name>
<evidence type="ECO:0000313" key="3">
    <source>
        <dbReference type="Proteomes" id="UP000077384"/>
    </source>
</evidence>
<accession>A0A162LC12</accession>
<dbReference type="RefSeq" id="WP_242866887.1">
    <property type="nucleotide sequence ID" value="NZ_LITQ01000008.1"/>
</dbReference>
<reference evidence="1 3" key="1">
    <citation type="journal article" date="2015" name="Biotechnol. Bioeng.">
        <title>Genome sequence and phenotypic characterization of Caulobacter segnis.</title>
        <authorList>
            <person name="Patel S."/>
            <person name="Fletcher B."/>
            <person name="Scott D.C."/>
            <person name="Ely B."/>
        </authorList>
    </citation>
    <scope>NUCLEOTIDE SEQUENCE [LARGE SCALE GENOMIC DNA]</scope>
    <source>
        <strain evidence="1 3">PS02</strain>
    </source>
</reference>
<dbReference type="PANTHER" id="PTHR35788">
    <property type="entry name" value="EXPORTED PROTEIN-RELATED"/>
    <property type="match status" value="1"/>
</dbReference>
<dbReference type="EMBL" id="LITQ01000008">
    <property type="protein sequence ID" value="OAA94022.1"/>
    <property type="molecule type" value="Genomic_DNA"/>
</dbReference>
<evidence type="ECO:0000313" key="2">
    <source>
        <dbReference type="EMBL" id="OBR90159.1"/>
    </source>
</evidence>
<dbReference type="InterPro" id="IPR007391">
    <property type="entry name" value="Vancomycin_resist_VanW"/>
</dbReference>
<dbReference type="Proteomes" id="UP000077384">
    <property type="component" value="Unassembled WGS sequence"/>
</dbReference>
<dbReference type="PATRIC" id="fig|1705578.3.peg.3582"/>
<comment type="caution">
    <text evidence="1">The sequence shown here is derived from an EMBL/GenBank/DDBJ whole genome shotgun (WGS) entry which is preliminary data.</text>
</comment>
<protein>
    <submittedName>
        <fullName evidence="1">VanW like protein</fullName>
    </submittedName>
</protein>
<dbReference type="Pfam" id="PF04294">
    <property type="entry name" value="VanW"/>
    <property type="match status" value="1"/>
</dbReference>